<dbReference type="AlphaFoldDB" id="A0A2H5UEU7"/>
<feature type="region of interest" description="Disordered" evidence="10">
    <location>
        <begin position="495"/>
        <end position="624"/>
    </location>
</feature>
<dbReference type="GO" id="GO:0000398">
    <property type="term" value="P:mRNA splicing, via spliceosome"/>
    <property type="evidence" value="ECO:0007669"/>
    <property type="project" value="TreeGrafter"/>
</dbReference>
<dbReference type="SMART" id="SM00360">
    <property type="entry name" value="RRM"/>
    <property type="match status" value="2"/>
</dbReference>
<dbReference type="SUPFAM" id="SSF54928">
    <property type="entry name" value="RNA-binding domain, RBD"/>
    <property type="match status" value="2"/>
</dbReference>
<evidence type="ECO:0000256" key="8">
    <source>
        <dbReference type="PROSITE-ProRule" id="PRU00176"/>
    </source>
</evidence>
<organism evidence="11 12">
    <name type="scientific">Rhizophagus irregularis (strain DAOM 181602 / DAOM 197198 / MUCL 43194)</name>
    <name type="common">Arbuscular mycorrhizal fungus</name>
    <name type="synonym">Glomus intraradices</name>
    <dbReference type="NCBI Taxonomy" id="747089"/>
    <lineage>
        <taxon>Eukaryota</taxon>
        <taxon>Fungi</taxon>
        <taxon>Fungi incertae sedis</taxon>
        <taxon>Mucoromycota</taxon>
        <taxon>Glomeromycotina</taxon>
        <taxon>Glomeromycetes</taxon>
        <taxon>Glomerales</taxon>
        <taxon>Glomeraceae</taxon>
        <taxon>Rhizophagus</taxon>
    </lineage>
</organism>
<dbReference type="PROSITE" id="PS50174">
    <property type="entry name" value="G_PATCH"/>
    <property type="match status" value="1"/>
</dbReference>
<dbReference type="PANTHER" id="PTHR13948">
    <property type="entry name" value="RNA-BINDING PROTEIN"/>
    <property type="match status" value="1"/>
</dbReference>
<feature type="region of interest" description="Disordered" evidence="10">
    <location>
        <begin position="702"/>
        <end position="744"/>
    </location>
</feature>
<dbReference type="Pfam" id="PF00076">
    <property type="entry name" value="RRM_1"/>
    <property type="match status" value="2"/>
</dbReference>
<dbReference type="GO" id="GO:0003723">
    <property type="term" value="F:RNA binding"/>
    <property type="evidence" value="ECO:0007669"/>
    <property type="project" value="UniProtKB-UniRule"/>
</dbReference>
<dbReference type="InterPro" id="IPR001876">
    <property type="entry name" value="Znf_RanBP2"/>
</dbReference>
<keyword evidence="2" id="KW-0479">Metal-binding</keyword>
<evidence type="ECO:0000256" key="2">
    <source>
        <dbReference type="ARBA" id="ARBA00022723"/>
    </source>
</evidence>
<feature type="compositionally biased region" description="Basic and acidic residues" evidence="10">
    <location>
        <begin position="404"/>
        <end position="419"/>
    </location>
</feature>
<dbReference type="Gene3D" id="3.30.70.330">
    <property type="match status" value="2"/>
</dbReference>
<reference evidence="11 12" key="2">
    <citation type="journal article" date="2018" name="New Phytol.">
        <title>High intraspecific genome diversity in the model arbuscular mycorrhizal symbiont Rhizophagus irregularis.</title>
        <authorList>
            <person name="Chen E.C.H."/>
            <person name="Morin E."/>
            <person name="Beaudet D."/>
            <person name="Noel J."/>
            <person name="Yildirir G."/>
            <person name="Ndikumana S."/>
            <person name="Charron P."/>
            <person name="St-Onge C."/>
            <person name="Giorgi J."/>
            <person name="Kruger M."/>
            <person name="Marton T."/>
            <person name="Ropars J."/>
            <person name="Grigoriev I.V."/>
            <person name="Hainaut M."/>
            <person name="Henrissat B."/>
            <person name="Roux C."/>
            <person name="Martin F."/>
            <person name="Corradi N."/>
        </authorList>
    </citation>
    <scope>NUCLEOTIDE SEQUENCE [LARGE SCALE GENOMIC DNA]</scope>
    <source>
        <strain evidence="11 12">DAOM 197198</strain>
    </source>
</reference>
<name>A0A2H5UEU7_RHIID</name>
<evidence type="ECO:0000256" key="6">
    <source>
        <dbReference type="ARBA" id="ARBA00022884"/>
    </source>
</evidence>
<evidence type="ECO:0000256" key="5">
    <source>
        <dbReference type="ARBA" id="ARBA00022833"/>
    </source>
</evidence>
<dbReference type="InterPro" id="IPR000467">
    <property type="entry name" value="G_patch_dom"/>
</dbReference>
<evidence type="ECO:0000256" key="3">
    <source>
        <dbReference type="ARBA" id="ARBA00022737"/>
    </source>
</evidence>
<dbReference type="PROSITE" id="PS50199">
    <property type="entry name" value="ZF_RANBP2_2"/>
    <property type="match status" value="1"/>
</dbReference>
<evidence type="ECO:0000256" key="4">
    <source>
        <dbReference type="ARBA" id="ARBA00022771"/>
    </source>
</evidence>
<protein>
    <submittedName>
        <fullName evidence="11">Uncharacterized protein</fullName>
    </submittedName>
</protein>
<dbReference type="Proteomes" id="UP000018888">
    <property type="component" value="Unassembled WGS sequence"/>
</dbReference>
<evidence type="ECO:0000256" key="10">
    <source>
        <dbReference type="SAM" id="MobiDB-lite"/>
    </source>
</evidence>
<feature type="region of interest" description="Disordered" evidence="10">
    <location>
        <begin position="387"/>
        <end position="424"/>
    </location>
</feature>
<feature type="compositionally biased region" description="Low complexity" evidence="10">
    <location>
        <begin position="391"/>
        <end position="400"/>
    </location>
</feature>
<feature type="compositionally biased region" description="Polar residues" evidence="10">
    <location>
        <begin position="498"/>
        <end position="526"/>
    </location>
</feature>
<evidence type="ECO:0000256" key="7">
    <source>
        <dbReference type="ARBA" id="ARBA00023242"/>
    </source>
</evidence>
<keyword evidence="4 9" id="KW-0863">Zinc-finger</keyword>
<keyword evidence="12" id="KW-1185">Reference proteome</keyword>
<dbReference type="GO" id="GO:0008270">
    <property type="term" value="F:zinc ion binding"/>
    <property type="evidence" value="ECO:0007669"/>
    <property type="project" value="UniProtKB-KW"/>
</dbReference>
<dbReference type="GO" id="GO:0005634">
    <property type="term" value="C:nucleus"/>
    <property type="evidence" value="ECO:0007669"/>
    <property type="project" value="UniProtKB-SubCell"/>
</dbReference>
<dbReference type="PROSITE" id="PS01358">
    <property type="entry name" value="ZF_RANBP2_1"/>
    <property type="match status" value="1"/>
</dbReference>
<dbReference type="InterPro" id="IPR035979">
    <property type="entry name" value="RBD_domain_sf"/>
</dbReference>
<dbReference type="PROSITE" id="PS50102">
    <property type="entry name" value="RRM"/>
    <property type="match status" value="2"/>
</dbReference>
<keyword evidence="7" id="KW-0539">Nucleus</keyword>
<proteinExistence type="predicted"/>
<feature type="region of interest" description="Disordered" evidence="10">
    <location>
        <begin position="85"/>
        <end position="111"/>
    </location>
</feature>
<accession>A0A2H5UEU7</accession>
<dbReference type="PANTHER" id="PTHR13948:SF3">
    <property type="entry name" value="FI21118P1"/>
    <property type="match status" value="1"/>
</dbReference>
<reference evidence="11 12" key="1">
    <citation type="journal article" date="2013" name="Proc. Natl. Acad. Sci. U.S.A.">
        <title>Genome of an arbuscular mycorrhizal fungus provides insight into the oldest plant symbiosis.</title>
        <authorList>
            <person name="Tisserant E."/>
            <person name="Malbreil M."/>
            <person name="Kuo A."/>
            <person name="Kohler A."/>
            <person name="Symeonidi A."/>
            <person name="Balestrini R."/>
            <person name="Charron P."/>
            <person name="Duensing N."/>
            <person name="Frei Dit Frey N."/>
            <person name="Gianinazzi-Pearson V."/>
            <person name="Gilbert L.B."/>
            <person name="Handa Y."/>
            <person name="Herr J.R."/>
            <person name="Hijri M."/>
            <person name="Koul R."/>
            <person name="Kawaguchi M."/>
            <person name="Krajinski F."/>
            <person name="Lammers P.J."/>
            <person name="Masclaux F.G."/>
            <person name="Murat C."/>
            <person name="Morin E."/>
            <person name="Ndikumana S."/>
            <person name="Pagni M."/>
            <person name="Petitpierre D."/>
            <person name="Requena N."/>
            <person name="Rosikiewicz P."/>
            <person name="Riley R."/>
            <person name="Saito K."/>
            <person name="San Clemente H."/>
            <person name="Shapiro H."/>
            <person name="van Tuinen D."/>
            <person name="Becard G."/>
            <person name="Bonfante P."/>
            <person name="Paszkowski U."/>
            <person name="Shachar-Hill Y.Y."/>
            <person name="Tuskan G.A."/>
            <person name="Young P.W."/>
            <person name="Sanders I.R."/>
            <person name="Henrissat B."/>
            <person name="Rensing S.A."/>
            <person name="Grigoriev I.V."/>
            <person name="Corradi N."/>
            <person name="Roux C."/>
            <person name="Martin F."/>
        </authorList>
    </citation>
    <scope>NUCLEOTIDE SEQUENCE [LARGE SCALE GENOMIC DNA]</scope>
    <source>
        <strain evidence="11 12">DAOM 197198</strain>
    </source>
</reference>
<dbReference type="EMBL" id="AUPC02000130">
    <property type="protein sequence ID" value="POG69803.1"/>
    <property type="molecule type" value="Genomic_DNA"/>
</dbReference>
<evidence type="ECO:0000256" key="1">
    <source>
        <dbReference type="ARBA" id="ARBA00004123"/>
    </source>
</evidence>
<comment type="subcellular location">
    <subcellularLocation>
        <location evidence="1">Nucleus</location>
    </subcellularLocation>
</comment>
<dbReference type="Pfam" id="PF01585">
    <property type="entry name" value="G-patch"/>
    <property type="match status" value="1"/>
</dbReference>
<feature type="compositionally biased region" description="Basic and acidic residues" evidence="10">
    <location>
        <begin position="97"/>
        <end position="111"/>
    </location>
</feature>
<dbReference type="SMART" id="SM00547">
    <property type="entry name" value="ZnF_RBZ"/>
    <property type="match status" value="1"/>
</dbReference>
<keyword evidence="6 8" id="KW-0694">RNA-binding</keyword>
<keyword evidence="5" id="KW-0862">Zinc</keyword>
<sequence>MSDFRYSRNQTYRPDYGRDNREREYREDNRYYRRRRSRSRSRSVDRYRAVGGINRQEDWREDFLQRGRPDDIGARSWGNKFHYDDREENSKRRKTRHERERAPEGRWRERNLGEPNNHVILQGLPLAATENDIQQTLDNLHASIENIRLIRDRRTGDSRRFAFVKFTSVEHARQFVEANHPFIMMEDIRVRVEYSNSASAEDEGWACKNCGFLNYKKRESCHQCHHSKKESMVSGSLHLAPTNSFFNDGENDLGQVPHHILLVRGLDPLTTEETLYATISQLAALRRVLLIKDRASRMSWGFAFLDYHDIQTSSYALSIFNDPQYYPGGFVVDSRIVSITFAHPGSFIPAYATTEWTIWGDDGIAMSYWDQKAYAVEYGGSQHSVQIEPNATSSSTSSASVYEAESKNRKESLAEESKESVAVPDTKLNVEDELNAFYSDMGAVLTSTGKAETKSIFSVSDMVSTSNNHNKSNSSPKKNQDSELSAFYADLEIEQKVDTNQSTNKEMFTNSTTPEIESQEVEGQQFSDDKNMLSAGDDMTHEQPSGSHSPRETINHEQQVTSQQINQFNSSISRDSLSPETGHDSETIEENEVSHEVSISMSKDPLKGVKEKKKKLNKPIGKKKVHEQLQKWNERKEELHTNQPELSDDGLFDYTLNACLLCQRQFVDFTELQKHEQMSDLHKSNLENEHLVQTIRMKRAYGLQNDEKSQTKYNNRAAQRRKIYGQPRRPVQPATSGSSNSVEETFEQPTKYGIGEDNIGNRLLQNMGWKAGEGLGKNKNGIVDPIQPEIYTAGVGLGASQSHSLLDDGQNTYYGMAKKLARSRLEEP</sequence>
<feature type="compositionally biased region" description="Basic residues" evidence="10">
    <location>
        <begin position="610"/>
        <end position="624"/>
    </location>
</feature>
<feature type="compositionally biased region" description="Polar residues" evidence="10">
    <location>
        <begin position="733"/>
        <end position="743"/>
    </location>
</feature>
<dbReference type="VEuPathDB" id="FungiDB:RhiirFUN_002534"/>
<evidence type="ECO:0000313" key="12">
    <source>
        <dbReference type="Proteomes" id="UP000018888"/>
    </source>
</evidence>
<dbReference type="Gene3D" id="4.10.1060.10">
    <property type="entry name" value="Zinc finger, RanBP2-type"/>
    <property type="match status" value="1"/>
</dbReference>
<comment type="caution">
    <text evidence="11">The sequence shown here is derived from an EMBL/GenBank/DDBJ whole genome shotgun (WGS) entry which is preliminary data.</text>
</comment>
<keyword evidence="3" id="KW-0677">Repeat</keyword>
<dbReference type="SMART" id="SM00443">
    <property type="entry name" value="G_patch"/>
    <property type="match status" value="1"/>
</dbReference>
<feature type="region of interest" description="Disordered" evidence="10">
    <location>
        <begin position="1"/>
        <end position="21"/>
    </location>
</feature>
<gene>
    <name evidence="11" type="ORF">GLOIN_2v1623095</name>
</gene>
<evidence type="ECO:0000256" key="9">
    <source>
        <dbReference type="PROSITE-ProRule" id="PRU00322"/>
    </source>
</evidence>
<evidence type="ECO:0000313" key="11">
    <source>
        <dbReference type="EMBL" id="POG69803.1"/>
    </source>
</evidence>
<dbReference type="InterPro" id="IPR000504">
    <property type="entry name" value="RRM_dom"/>
</dbReference>
<dbReference type="InterPro" id="IPR012677">
    <property type="entry name" value="Nucleotide-bd_a/b_plait_sf"/>
</dbReference>
<dbReference type="STRING" id="747089.A0A2H5UEU7"/>
<feature type="compositionally biased region" description="Low complexity" evidence="10">
    <location>
        <begin position="562"/>
        <end position="573"/>
    </location>
</feature>